<name>A0A382PQ39_9ZZZZ</name>
<feature type="non-terminal residue" evidence="3">
    <location>
        <position position="1"/>
    </location>
</feature>
<reference evidence="3" key="1">
    <citation type="submission" date="2018-05" db="EMBL/GenBank/DDBJ databases">
        <authorList>
            <person name="Lanie J.A."/>
            <person name="Ng W.-L."/>
            <person name="Kazmierczak K.M."/>
            <person name="Andrzejewski T.M."/>
            <person name="Davidsen T.M."/>
            <person name="Wayne K.J."/>
            <person name="Tettelin H."/>
            <person name="Glass J.I."/>
            <person name="Rusch D."/>
            <person name="Podicherti R."/>
            <person name="Tsui H.-C.T."/>
            <person name="Winkler M.E."/>
        </authorList>
    </citation>
    <scope>NUCLEOTIDE SEQUENCE</scope>
</reference>
<dbReference type="PANTHER" id="PTHR47505">
    <property type="entry name" value="DNA UTILIZATION PROTEIN YHGH"/>
    <property type="match status" value="1"/>
</dbReference>
<dbReference type="AlphaFoldDB" id="A0A382PQ39"/>
<protein>
    <recommendedName>
        <fullName evidence="2">Phosphoribosyltransferase domain-containing protein</fullName>
    </recommendedName>
</protein>
<comment type="similarity">
    <text evidence="1">Belongs to the ComF/GntX family.</text>
</comment>
<organism evidence="3">
    <name type="scientific">marine metagenome</name>
    <dbReference type="NCBI Taxonomy" id="408172"/>
    <lineage>
        <taxon>unclassified sequences</taxon>
        <taxon>metagenomes</taxon>
        <taxon>ecological metagenomes</taxon>
    </lineage>
</organism>
<sequence length="80" mass="9058">NLLKFEEGAQSNKNLKANARMMNIRDHLKLNNKLKIENKIVILIDDVVTTGYTLYFAKHFLMEQGGASEVECMALTKSIS</sequence>
<dbReference type="PANTHER" id="PTHR47505:SF1">
    <property type="entry name" value="DNA UTILIZATION PROTEIN YHGH"/>
    <property type="match status" value="1"/>
</dbReference>
<dbReference type="Pfam" id="PF00156">
    <property type="entry name" value="Pribosyltran"/>
    <property type="match status" value="1"/>
</dbReference>
<dbReference type="Gene3D" id="3.40.50.2020">
    <property type="match status" value="1"/>
</dbReference>
<dbReference type="EMBL" id="UINC01108993">
    <property type="protein sequence ID" value="SVC75513.1"/>
    <property type="molecule type" value="Genomic_DNA"/>
</dbReference>
<dbReference type="InterPro" id="IPR029057">
    <property type="entry name" value="PRTase-like"/>
</dbReference>
<evidence type="ECO:0000259" key="2">
    <source>
        <dbReference type="Pfam" id="PF00156"/>
    </source>
</evidence>
<gene>
    <name evidence="3" type="ORF">METZ01_LOCUS328367</name>
</gene>
<feature type="domain" description="Phosphoribosyltransferase" evidence="2">
    <location>
        <begin position="12"/>
        <end position="76"/>
    </location>
</feature>
<dbReference type="InterPro" id="IPR051910">
    <property type="entry name" value="ComF/GntX_DNA_util-trans"/>
</dbReference>
<dbReference type="CDD" id="cd06223">
    <property type="entry name" value="PRTases_typeI"/>
    <property type="match status" value="1"/>
</dbReference>
<dbReference type="SUPFAM" id="SSF53271">
    <property type="entry name" value="PRTase-like"/>
    <property type="match status" value="1"/>
</dbReference>
<proteinExistence type="inferred from homology"/>
<dbReference type="InterPro" id="IPR000836">
    <property type="entry name" value="PRTase_dom"/>
</dbReference>
<evidence type="ECO:0000313" key="3">
    <source>
        <dbReference type="EMBL" id="SVC75513.1"/>
    </source>
</evidence>
<accession>A0A382PQ39</accession>
<evidence type="ECO:0000256" key="1">
    <source>
        <dbReference type="ARBA" id="ARBA00008007"/>
    </source>
</evidence>